<keyword evidence="3" id="KW-0560">Oxidoreductase</keyword>
<keyword evidence="1" id="KW-0500">Molybdenum</keyword>
<protein>
    <recommendedName>
        <fullName evidence="6">Molybdopterin oxidoreductase domain-containing protein</fullName>
    </recommendedName>
</protein>
<dbReference type="Pfam" id="PF00384">
    <property type="entry name" value="Molybdopterin"/>
    <property type="match status" value="1"/>
</dbReference>
<organism evidence="7">
    <name type="scientific">marine sediment metagenome</name>
    <dbReference type="NCBI Taxonomy" id="412755"/>
    <lineage>
        <taxon>unclassified sequences</taxon>
        <taxon>metagenomes</taxon>
        <taxon>ecological metagenomes</taxon>
    </lineage>
</organism>
<dbReference type="Gene3D" id="3.40.228.10">
    <property type="entry name" value="Dimethylsulfoxide Reductase, domain 2"/>
    <property type="match status" value="1"/>
</dbReference>
<dbReference type="GO" id="GO:0051536">
    <property type="term" value="F:iron-sulfur cluster binding"/>
    <property type="evidence" value="ECO:0007669"/>
    <property type="project" value="UniProtKB-KW"/>
</dbReference>
<keyword evidence="2" id="KW-0479">Metal-binding</keyword>
<dbReference type="SUPFAM" id="SSF53706">
    <property type="entry name" value="Formate dehydrogenase/DMSO reductase, domains 1-3"/>
    <property type="match status" value="1"/>
</dbReference>
<dbReference type="InterPro" id="IPR006655">
    <property type="entry name" value="Mopterin_OxRdtase_prok_CS"/>
</dbReference>
<evidence type="ECO:0000256" key="1">
    <source>
        <dbReference type="ARBA" id="ARBA00022505"/>
    </source>
</evidence>
<dbReference type="SUPFAM" id="SSF50692">
    <property type="entry name" value="ADC-like"/>
    <property type="match status" value="1"/>
</dbReference>
<dbReference type="InterPro" id="IPR050612">
    <property type="entry name" value="Prok_Mopterin_Oxidored"/>
</dbReference>
<comment type="caution">
    <text evidence="7">The sequence shown here is derived from an EMBL/GenBank/DDBJ whole genome shotgun (WGS) entry which is preliminary data.</text>
</comment>
<dbReference type="EMBL" id="BART01010718">
    <property type="protein sequence ID" value="GAG89967.1"/>
    <property type="molecule type" value="Genomic_DNA"/>
</dbReference>
<reference evidence="7" key="1">
    <citation type="journal article" date="2014" name="Front. Microbiol.">
        <title>High frequency of phylogenetically diverse reductive dehalogenase-homologous genes in deep subseafloor sedimentary metagenomes.</title>
        <authorList>
            <person name="Kawai M."/>
            <person name="Futagami T."/>
            <person name="Toyoda A."/>
            <person name="Takaki Y."/>
            <person name="Nishi S."/>
            <person name="Hori S."/>
            <person name="Arai W."/>
            <person name="Tsubouchi T."/>
            <person name="Morono Y."/>
            <person name="Uchiyama I."/>
            <person name="Ito T."/>
            <person name="Fujiyama A."/>
            <person name="Inagaki F."/>
            <person name="Takami H."/>
        </authorList>
    </citation>
    <scope>NUCLEOTIDE SEQUENCE</scope>
    <source>
        <strain evidence="7">Expedition CK06-06</strain>
    </source>
</reference>
<evidence type="ECO:0000256" key="3">
    <source>
        <dbReference type="ARBA" id="ARBA00023002"/>
    </source>
</evidence>
<dbReference type="Gene3D" id="3.40.50.740">
    <property type="match status" value="1"/>
</dbReference>
<evidence type="ECO:0000313" key="7">
    <source>
        <dbReference type="EMBL" id="GAG89967.1"/>
    </source>
</evidence>
<evidence type="ECO:0000256" key="2">
    <source>
        <dbReference type="ARBA" id="ARBA00022723"/>
    </source>
</evidence>
<sequence length="252" mass="28684">MFGEMQSNVLADRIESGHPYPIKALFAAGLNLQFFPNYNRLVENLKKLDMIVDTDYFHTPATQLADIVLPISSWLERHILVTSPTGFIRLIEPAIEPVGESWPEWKIFSELAKRLGFGHEFWDGDIEKCFSYILEPTGITLKELREHPEGIQYPESPRPAKYYEKAGFQTPSGKVEISSSILAKYGYEPLPVYKEPVESPVSRSDLVQPFPLVLTSGARTIYFTHSQHRNIPQLRKMVPEPLLEINPSDAEP</sequence>
<evidence type="ECO:0000256" key="5">
    <source>
        <dbReference type="ARBA" id="ARBA00023014"/>
    </source>
</evidence>
<dbReference type="PANTHER" id="PTHR43742:SF6">
    <property type="entry name" value="OXIDOREDUCTASE YYAE-RELATED"/>
    <property type="match status" value="1"/>
</dbReference>
<dbReference type="PROSITE" id="PS00490">
    <property type="entry name" value="MOLYBDOPTERIN_PROK_2"/>
    <property type="match status" value="1"/>
</dbReference>
<evidence type="ECO:0000256" key="4">
    <source>
        <dbReference type="ARBA" id="ARBA00023004"/>
    </source>
</evidence>
<feature type="domain" description="Molybdopterin oxidoreductase" evidence="6">
    <location>
        <begin position="14"/>
        <end position="114"/>
    </location>
</feature>
<feature type="non-terminal residue" evidence="7">
    <location>
        <position position="252"/>
    </location>
</feature>
<dbReference type="GO" id="GO:0016491">
    <property type="term" value="F:oxidoreductase activity"/>
    <property type="evidence" value="ECO:0007669"/>
    <property type="project" value="UniProtKB-KW"/>
</dbReference>
<gene>
    <name evidence="7" type="ORF">S01H4_23174</name>
</gene>
<evidence type="ECO:0000259" key="6">
    <source>
        <dbReference type="Pfam" id="PF00384"/>
    </source>
</evidence>
<name>X1C9R7_9ZZZZ</name>
<dbReference type="InterPro" id="IPR006656">
    <property type="entry name" value="Mopterin_OxRdtase"/>
</dbReference>
<dbReference type="Gene3D" id="2.40.40.20">
    <property type="match status" value="1"/>
</dbReference>
<accession>X1C9R7</accession>
<dbReference type="InterPro" id="IPR009010">
    <property type="entry name" value="Asp_de-COase-like_dom_sf"/>
</dbReference>
<proteinExistence type="predicted"/>
<keyword evidence="4" id="KW-0408">Iron</keyword>
<keyword evidence="5" id="KW-0411">Iron-sulfur</keyword>
<dbReference type="PANTHER" id="PTHR43742">
    <property type="entry name" value="TRIMETHYLAMINE-N-OXIDE REDUCTASE"/>
    <property type="match status" value="1"/>
</dbReference>
<dbReference type="GO" id="GO:0046872">
    <property type="term" value="F:metal ion binding"/>
    <property type="evidence" value="ECO:0007669"/>
    <property type="project" value="UniProtKB-KW"/>
</dbReference>
<dbReference type="AlphaFoldDB" id="X1C9R7"/>